<evidence type="ECO:0000313" key="7">
    <source>
        <dbReference type="Proteomes" id="UP001500212"/>
    </source>
</evidence>
<dbReference type="Pfam" id="PF01494">
    <property type="entry name" value="FAD_binding_3"/>
    <property type="match status" value="1"/>
</dbReference>
<evidence type="ECO:0000256" key="4">
    <source>
        <dbReference type="ARBA" id="ARBA00023033"/>
    </source>
</evidence>
<proteinExistence type="predicted"/>
<keyword evidence="7" id="KW-1185">Reference proteome</keyword>
<dbReference type="InterPro" id="IPR036188">
    <property type="entry name" value="FAD/NAD-bd_sf"/>
</dbReference>
<evidence type="ECO:0000256" key="2">
    <source>
        <dbReference type="ARBA" id="ARBA00022827"/>
    </source>
</evidence>
<organism evidence="6 7">
    <name type="scientific">Actinoallomurus liliacearum</name>
    <dbReference type="NCBI Taxonomy" id="1080073"/>
    <lineage>
        <taxon>Bacteria</taxon>
        <taxon>Bacillati</taxon>
        <taxon>Actinomycetota</taxon>
        <taxon>Actinomycetes</taxon>
        <taxon>Streptosporangiales</taxon>
        <taxon>Thermomonosporaceae</taxon>
        <taxon>Actinoallomurus</taxon>
    </lineage>
</organism>
<keyword evidence="2" id="KW-0274">FAD</keyword>
<dbReference type="RefSeq" id="WP_345359612.1">
    <property type="nucleotide sequence ID" value="NZ_BAABHJ010000019.1"/>
</dbReference>
<dbReference type="SUPFAM" id="SSF51905">
    <property type="entry name" value="FAD/NAD(P)-binding domain"/>
    <property type="match status" value="1"/>
</dbReference>
<feature type="domain" description="FAD-binding" evidence="5">
    <location>
        <begin position="302"/>
        <end position="388"/>
    </location>
</feature>
<accession>A0ABP8TR92</accession>
<dbReference type="PANTHER" id="PTHR47178">
    <property type="entry name" value="MONOOXYGENASE, FAD-BINDING"/>
    <property type="match status" value="1"/>
</dbReference>
<evidence type="ECO:0000256" key="3">
    <source>
        <dbReference type="ARBA" id="ARBA00023002"/>
    </source>
</evidence>
<dbReference type="EMBL" id="BAABHJ010000019">
    <property type="protein sequence ID" value="GAA4612147.1"/>
    <property type="molecule type" value="Genomic_DNA"/>
</dbReference>
<dbReference type="Gene3D" id="3.50.50.60">
    <property type="entry name" value="FAD/NAD(P)-binding domain"/>
    <property type="match status" value="1"/>
</dbReference>
<dbReference type="InterPro" id="IPR002938">
    <property type="entry name" value="FAD-bd"/>
</dbReference>
<reference evidence="7" key="1">
    <citation type="journal article" date="2019" name="Int. J. Syst. Evol. Microbiol.">
        <title>The Global Catalogue of Microorganisms (GCM) 10K type strain sequencing project: providing services to taxonomists for standard genome sequencing and annotation.</title>
        <authorList>
            <consortium name="The Broad Institute Genomics Platform"/>
            <consortium name="The Broad Institute Genome Sequencing Center for Infectious Disease"/>
            <person name="Wu L."/>
            <person name="Ma J."/>
        </authorList>
    </citation>
    <scope>NUCLEOTIDE SEQUENCE [LARGE SCALE GENOMIC DNA]</scope>
    <source>
        <strain evidence="7">JCM 17938</strain>
    </source>
</reference>
<keyword evidence="1" id="KW-0285">Flavoprotein</keyword>
<dbReference type="Proteomes" id="UP001500212">
    <property type="component" value="Unassembled WGS sequence"/>
</dbReference>
<evidence type="ECO:0000259" key="5">
    <source>
        <dbReference type="Pfam" id="PF01494"/>
    </source>
</evidence>
<protein>
    <submittedName>
        <fullName evidence="6">FAD-dependent monooxygenase</fullName>
    </submittedName>
</protein>
<keyword evidence="4 6" id="KW-0503">Monooxygenase</keyword>
<dbReference type="PANTHER" id="PTHR47178:SF5">
    <property type="entry name" value="FAD-BINDING DOMAIN-CONTAINING PROTEIN"/>
    <property type="match status" value="1"/>
</dbReference>
<gene>
    <name evidence="6" type="ORF">GCM10023195_51900</name>
</gene>
<keyword evidence="3" id="KW-0560">Oxidoreductase</keyword>
<evidence type="ECO:0000256" key="1">
    <source>
        <dbReference type="ARBA" id="ARBA00022630"/>
    </source>
</evidence>
<dbReference type="Pfam" id="PF13450">
    <property type="entry name" value="NAD_binding_8"/>
    <property type="match status" value="1"/>
</dbReference>
<name>A0ABP8TR92_9ACTN</name>
<dbReference type="GO" id="GO:0004497">
    <property type="term" value="F:monooxygenase activity"/>
    <property type="evidence" value="ECO:0007669"/>
    <property type="project" value="UniProtKB-KW"/>
</dbReference>
<comment type="caution">
    <text evidence="6">The sequence shown here is derived from an EMBL/GenBank/DDBJ whole genome shotgun (WGS) entry which is preliminary data.</text>
</comment>
<evidence type="ECO:0000313" key="6">
    <source>
        <dbReference type="EMBL" id="GAA4612147.1"/>
    </source>
</evidence>
<dbReference type="PRINTS" id="PR00420">
    <property type="entry name" value="RNGMNOXGNASE"/>
</dbReference>
<sequence length="417" mass="45486">MAISSDPGRPMRVLVIGGGIGGLCLAQGLRKAGIDVIVYERDASPKGRMQGYRLRLLPEGEDALRDCLPRAAADLLTATSNMRYKHGWAAYDQQLAPQWTPTFEDPRGDSADSMGALDRATLRRILLAGLDDVVRFGKRFTHCEQTGDGVTAYFADGDSATGDVLIAADGANSQVRAQLRPDDKQTDLGVRTILSRTPRDKALKEGLPDVLRDRTVYVIGSDGFHLGLMPMVFRNRPREAAAEMWPGLEFDFNDDYYMSVFNSHKDVLDIPDEKFFAMSGEELRRVVLDRITDWHPDLHGIFAHADPDETYPIAMRVKLPVEPWGTGNVIPLGDAVHIMPPSGGFGANTALRDATALCRGLTAVAAGERTLEDAVKEYEAAMVETATEAINMSLAIAKWSIHVDIDEQGSASSTANA</sequence>